<dbReference type="EMBL" id="JAVHJO010000012">
    <property type="protein sequence ID" value="KAK6531660.1"/>
    <property type="molecule type" value="Genomic_DNA"/>
</dbReference>
<keyword evidence="1" id="KW-0732">Signal</keyword>
<accession>A0AAV9WZT0</accession>
<dbReference type="Proteomes" id="UP001365542">
    <property type="component" value="Unassembled WGS sequence"/>
</dbReference>
<name>A0AAV9WZT0_9PEZI</name>
<protein>
    <submittedName>
        <fullName evidence="2">Uncharacterized protein</fullName>
    </submittedName>
</protein>
<comment type="caution">
    <text evidence="2">The sequence shown here is derived from an EMBL/GenBank/DDBJ whole genome shotgun (WGS) entry which is preliminary data.</text>
</comment>
<dbReference type="AlphaFoldDB" id="A0AAV9WZT0"/>
<feature type="chain" id="PRO_5043900452" evidence="1">
    <location>
        <begin position="23"/>
        <end position="248"/>
    </location>
</feature>
<evidence type="ECO:0000313" key="3">
    <source>
        <dbReference type="Proteomes" id="UP001365542"/>
    </source>
</evidence>
<organism evidence="2 3">
    <name type="scientific">Orbilia ellipsospora</name>
    <dbReference type="NCBI Taxonomy" id="2528407"/>
    <lineage>
        <taxon>Eukaryota</taxon>
        <taxon>Fungi</taxon>
        <taxon>Dikarya</taxon>
        <taxon>Ascomycota</taxon>
        <taxon>Pezizomycotina</taxon>
        <taxon>Orbiliomycetes</taxon>
        <taxon>Orbiliales</taxon>
        <taxon>Orbiliaceae</taxon>
        <taxon>Orbilia</taxon>
    </lineage>
</organism>
<evidence type="ECO:0000313" key="2">
    <source>
        <dbReference type="EMBL" id="KAK6531660.1"/>
    </source>
</evidence>
<evidence type="ECO:0000256" key="1">
    <source>
        <dbReference type="SAM" id="SignalP"/>
    </source>
</evidence>
<gene>
    <name evidence="2" type="ORF">TWF694_002837</name>
</gene>
<proteinExistence type="predicted"/>
<sequence length="248" mass="26489">MVSFKAISAALAVAAVAQPVLATSSYVDFSDNYVSPGQIKPLSNSYGYRFDCFDLLGGVLDFTGNLIEDVLATLGAILGGKKVKYGHPVGIIGGVGNHYKGPSRIYHSTGKPFQVLSLKALCCAADLSKKCNILDCRINLSGYDKQSGGNKIYDHDFYVPKSYNQGNKDVAPIDIDVTTDGILKLGVIGLDLNSVIVKVDLLDVLDVDVNTKPHGHYSYPPLRSHQTTGVSAILDLNLALNVDAKVSL</sequence>
<reference evidence="2 3" key="1">
    <citation type="submission" date="2019-10" db="EMBL/GenBank/DDBJ databases">
        <authorList>
            <person name="Palmer J.M."/>
        </authorList>
    </citation>
    <scope>NUCLEOTIDE SEQUENCE [LARGE SCALE GENOMIC DNA]</scope>
    <source>
        <strain evidence="2 3">TWF694</strain>
    </source>
</reference>
<feature type="signal peptide" evidence="1">
    <location>
        <begin position="1"/>
        <end position="22"/>
    </location>
</feature>
<keyword evidence="3" id="KW-1185">Reference proteome</keyword>